<dbReference type="Gene3D" id="3.30.420.10">
    <property type="entry name" value="Ribonuclease H-like superfamily/Ribonuclease H"/>
    <property type="match status" value="1"/>
</dbReference>
<dbReference type="InterPro" id="IPR012337">
    <property type="entry name" value="RNaseH-like_sf"/>
</dbReference>
<keyword evidence="3" id="KW-1185">Reference proteome</keyword>
<reference evidence="2 3" key="1">
    <citation type="submission" date="2022-01" db="EMBL/GenBank/DDBJ databases">
        <title>A chromosomal length assembly of Cordylochernes scorpioides.</title>
        <authorList>
            <person name="Zeh D."/>
            <person name="Zeh J."/>
        </authorList>
    </citation>
    <scope>NUCLEOTIDE SEQUENCE [LARGE SCALE GENOMIC DNA]</scope>
    <source>
        <strain evidence="2">IN4F17</strain>
        <tissue evidence="2">Whole Body</tissue>
    </source>
</reference>
<proteinExistence type="predicted"/>
<evidence type="ECO:0000259" key="1">
    <source>
        <dbReference type="PROSITE" id="PS50822"/>
    </source>
</evidence>
<name>A0ABY6LAI2_9ARAC</name>
<evidence type="ECO:0000313" key="2">
    <source>
        <dbReference type="EMBL" id="UYV78147.1"/>
    </source>
</evidence>
<dbReference type="SUPFAM" id="SSF53098">
    <property type="entry name" value="Ribonuclease H-like"/>
    <property type="match status" value="1"/>
</dbReference>
<evidence type="ECO:0000313" key="3">
    <source>
        <dbReference type="Proteomes" id="UP001235939"/>
    </source>
</evidence>
<dbReference type="PROSITE" id="PS50822">
    <property type="entry name" value="PIWI"/>
    <property type="match status" value="1"/>
</dbReference>
<dbReference type="EMBL" id="CP092878">
    <property type="protein sequence ID" value="UYV78147.1"/>
    <property type="molecule type" value="Genomic_DNA"/>
</dbReference>
<accession>A0ABY6LAI2</accession>
<dbReference type="InterPro" id="IPR036397">
    <property type="entry name" value="RNaseH_sf"/>
</dbReference>
<organism evidence="2 3">
    <name type="scientific">Cordylochernes scorpioides</name>
    <dbReference type="NCBI Taxonomy" id="51811"/>
    <lineage>
        <taxon>Eukaryota</taxon>
        <taxon>Metazoa</taxon>
        <taxon>Ecdysozoa</taxon>
        <taxon>Arthropoda</taxon>
        <taxon>Chelicerata</taxon>
        <taxon>Arachnida</taxon>
        <taxon>Pseudoscorpiones</taxon>
        <taxon>Cheliferoidea</taxon>
        <taxon>Chernetidae</taxon>
        <taxon>Cordylochernes</taxon>
    </lineage>
</organism>
<dbReference type="Pfam" id="PF02171">
    <property type="entry name" value="Piwi"/>
    <property type="match status" value="1"/>
</dbReference>
<dbReference type="Proteomes" id="UP001235939">
    <property type="component" value="Chromosome 16"/>
</dbReference>
<gene>
    <name evidence="2" type="ORF">LAZ67_16000273</name>
</gene>
<protein>
    <recommendedName>
        <fullName evidence="1">Piwi domain-containing protein</fullName>
    </recommendedName>
</protein>
<sequence length="93" mass="10689">MSTRVQFSPVDSKNFFLCSHKGIQGTSKPSKYCLLRDDNKLSREELIKATHALCHLYARCSRSISIPVMVHHAHRWALKGEDYAQTDDEEEQP</sequence>
<dbReference type="InterPro" id="IPR003165">
    <property type="entry name" value="Piwi"/>
</dbReference>
<feature type="domain" description="Piwi" evidence="1">
    <location>
        <begin position="15"/>
        <end position="77"/>
    </location>
</feature>
<dbReference type="PANTHER" id="PTHR22891">
    <property type="entry name" value="EUKARYOTIC TRANSLATION INITIATION FACTOR 2C"/>
    <property type="match status" value="1"/>
</dbReference>